<dbReference type="RefSeq" id="WP_343932715.1">
    <property type="nucleotide sequence ID" value="NZ_BAAABU010000002.1"/>
</dbReference>
<keyword evidence="4" id="KW-1185">Reference proteome</keyword>
<proteinExistence type="predicted"/>
<keyword evidence="1" id="KW-0862">Zinc</keyword>
<gene>
    <name evidence="3" type="ORF">GCM10010492_13220</name>
</gene>
<comment type="caution">
    <text evidence="3">The sequence shown here is derived from an EMBL/GenBank/DDBJ whole genome shotgun (WGS) entry which is preliminary data.</text>
</comment>
<dbReference type="InterPro" id="IPR007527">
    <property type="entry name" value="Znf_SWIM"/>
</dbReference>
<reference evidence="3 4" key="1">
    <citation type="journal article" date="2019" name="Int. J. Syst. Evol. Microbiol.">
        <title>The Global Catalogue of Microorganisms (GCM) 10K type strain sequencing project: providing services to taxonomists for standard genome sequencing and annotation.</title>
        <authorList>
            <consortium name="The Broad Institute Genomics Platform"/>
            <consortium name="The Broad Institute Genome Sequencing Center for Infectious Disease"/>
            <person name="Wu L."/>
            <person name="Ma J."/>
        </authorList>
    </citation>
    <scope>NUCLEOTIDE SEQUENCE [LARGE SCALE GENOMIC DNA]</scope>
    <source>
        <strain evidence="3 4">JCM 3380</strain>
    </source>
</reference>
<evidence type="ECO:0000313" key="4">
    <source>
        <dbReference type="Proteomes" id="UP001500416"/>
    </source>
</evidence>
<feature type="domain" description="SWIM-type" evidence="2">
    <location>
        <begin position="47"/>
        <end position="84"/>
    </location>
</feature>
<dbReference type="PROSITE" id="PS50966">
    <property type="entry name" value="ZF_SWIM"/>
    <property type="match status" value="1"/>
</dbReference>
<accession>A0ABN0TAH8</accession>
<sequence length="206" mass="22441">MVAVEVSEASIRALAGAGSFETGTGLVERVEHLAVEGTAVRATVGGTRVDLTVTRSGLTGRCTCPEGVTATFCAHRVATALHWLRESSPEPPPDDRWRTFLLAQEKNWLVDQLVAAMNANAEGLRDRLRRAVETNPEDAYFSHIHHTLEDVDDLIDTGFPETALALSEYAMDLLENSTDHVDDPEDELPEAIAHAEEVRQAARSAL</sequence>
<organism evidence="3 4">
    <name type="scientific">Saccharothrix mutabilis subsp. mutabilis</name>
    <dbReference type="NCBI Taxonomy" id="66855"/>
    <lineage>
        <taxon>Bacteria</taxon>
        <taxon>Bacillati</taxon>
        <taxon>Actinomycetota</taxon>
        <taxon>Actinomycetes</taxon>
        <taxon>Pseudonocardiales</taxon>
        <taxon>Pseudonocardiaceae</taxon>
        <taxon>Saccharothrix</taxon>
    </lineage>
</organism>
<dbReference type="EMBL" id="BAAABU010000002">
    <property type="protein sequence ID" value="GAA0216734.1"/>
    <property type="molecule type" value="Genomic_DNA"/>
</dbReference>
<protein>
    <recommendedName>
        <fullName evidence="2">SWIM-type domain-containing protein</fullName>
    </recommendedName>
</protein>
<evidence type="ECO:0000256" key="1">
    <source>
        <dbReference type="PROSITE-ProRule" id="PRU00325"/>
    </source>
</evidence>
<evidence type="ECO:0000313" key="3">
    <source>
        <dbReference type="EMBL" id="GAA0216734.1"/>
    </source>
</evidence>
<keyword evidence="1" id="KW-0863">Zinc-finger</keyword>
<name>A0ABN0TAH8_9PSEU</name>
<keyword evidence="1" id="KW-0479">Metal-binding</keyword>
<evidence type="ECO:0000259" key="2">
    <source>
        <dbReference type="PROSITE" id="PS50966"/>
    </source>
</evidence>
<dbReference type="Proteomes" id="UP001500416">
    <property type="component" value="Unassembled WGS sequence"/>
</dbReference>